<dbReference type="InterPro" id="IPR011893">
    <property type="entry name" value="Selenoprotein_Rdx-typ"/>
</dbReference>
<organism evidence="3">
    <name type="scientific">Alexandrium andersonii</name>
    <dbReference type="NCBI Taxonomy" id="327968"/>
    <lineage>
        <taxon>Eukaryota</taxon>
        <taxon>Sar</taxon>
        <taxon>Alveolata</taxon>
        <taxon>Dinophyceae</taxon>
        <taxon>Gonyaulacales</taxon>
        <taxon>Pyrocystaceae</taxon>
        <taxon>Alexandrium</taxon>
    </lineage>
</organism>
<evidence type="ECO:0008006" key="4">
    <source>
        <dbReference type="Google" id="ProtNLM"/>
    </source>
</evidence>
<feature type="region of interest" description="Disordered" evidence="2">
    <location>
        <begin position="112"/>
        <end position="164"/>
    </location>
</feature>
<reference evidence="3" key="1">
    <citation type="submission" date="2021-01" db="EMBL/GenBank/DDBJ databases">
        <authorList>
            <person name="Corre E."/>
            <person name="Pelletier E."/>
            <person name="Niang G."/>
            <person name="Scheremetjew M."/>
            <person name="Finn R."/>
            <person name="Kale V."/>
            <person name="Holt S."/>
            <person name="Cochrane G."/>
            <person name="Meng A."/>
            <person name="Brown T."/>
            <person name="Cohen L."/>
        </authorList>
    </citation>
    <scope>NUCLEOTIDE SEQUENCE</scope>
    <source>
        <strain evidence="3">CCMP2222</strain>
    </source>
</reference>
<evidence type="ECO:0000256" key="1">
    <source>
        <dbReference type="ARBA" id="ARBA00023284"/>
    </source>
</evidence>
<dbReference type="AlphaFoldDB" id="A0A7S2C4W5"/>
<feature type="compositionally biased region" description="Gly residues" evidence="2">
    <location>
        <begin position="151"/>
        <end position="164"/>
    </location>
</feature>
<evidence type="ECO:0000256" key="2">
    <source>
        <dbReference type="SAM" id="MobiDB-lite"/>
    </source>
</evidence>
<dbReference type="PANTHER" id="PTHR36417:SF2">
    <property type="entry name" value="SELENOPROTEIN DOMAIN PROTEIN (AFU_ORTHOLOGUE AFUA_1G05220)"/>
    <property type="match status" value="1"/>
</dbReference>
<dbReference type="InterPro" id="IPR036249">
    <property type="entry name" value="Thioredoxin-like_sf"/>
</dbReference>
<gene>
    <name evidence="3" type="ORF">AAND1436_LOCUS15421</name>
</gene>
<proteinExistence type="predicted"/>
<dbReference type="EMBL" id="HBGQ01031252">
    <property type="protein sequence ID" value="CAD9415095.1"/>
    <property type="molecule type" value="Transcribed_RNA"/>
</dbReference>
<dbReference type="Pfam" id="PF10262">
    <property type="entry name" value="Rdx"/>
    <property type="match status" value="1"/>
</dbReference>
<name>A0A7S2C4W5_9DINO</name>
<protein>
    <recommendedName>
        <fullName evidence="4">Selenoprotein W</fullName>
    </recommendedName>
</protein>
<dbReference type="SUPFAM" id="SSF52833">
    <property type="entry name" value="Thioredoxin-like"/>
    <property type="match status" value="1"/>
</dbReference>
<sequence>MAQATRSPVVRGTHAISPQPCSKLPDMPGRVEIEYCVKCKWMLRATWICQELMSTFEKDQVISEIALKPSYEVAGVFDIRVDGVLVWSRKAEGRFPEAKEVKQKVRDILVPERNLGHSDAKTPVPQPAEQGPPAQLPRLSEGLGSSTTASSGGGNGDEGGGMAL</sequence>
<feature type="compositionally biased region" description="Low complexity" evidence="2">
    <location>
        <begin position="139"/>
        <end position="150"/>
    </location>
</feature>
<dbReference type="NCBIfam" id="TIGR02174">
    <property type="entry name" value="CXXU_selWTH"/>
    <property type="match status" value="1"/>
</dbReference>
<keyword evidence="1" id="KW-0676">Redox-active center</keyword>
<dbReference type="PANTHER" id="PTHR36417">
    <property type="entry name" value="SELENOPROTEIN DOMAIN PROTEIN (AFU_ORTHOLOGUE AFUA_1G05220)"/>
    <property type="match status" value="1"/>
</dbReference>
<evidence type="ECO:0000313" key="3">
    <source>
        <dbReference type="EMBL" id="CAD9415095.1"/>
    </source>
</evidence>
<dbReference type="Gene3D" id="3.40.30.10">
    <property type="entry name" value="Glutaredoxin"/>
    <property type="match status" value="1"/>
</dbReference>
<accession>A0A7S2C4W5</accession>